<dbReference type="PANTHER" id="PTHR20935">
    <property type="entry name" value="PHOSPHOGLYCERATE MUTASE-RELATED"/>
    <property type="match status" value="1"/>
</dbReference>
<evidence type="ECO:0000256" key="1">
    <source>
        <dbReference type="ARBA" id="ARBA00006717"/>
    </source>
</evidence>
<dbReference type="eggNOG" id="KOG4609">
    <property type="taxonomic scope" value="Eukaryota"/>
</dbReference>
<dbReference type="EMBL" id="CP009404">
    <property type="protein sequence ID" value="AIO02551.1"/>
    <property type="molecule type" value="Genomic_DNA"/>
</dbReference>
<dbReference type="RefSeq" id="XP_010703351.1">
    <property type="nucleotide sequence ID" value="XM_010705049.1"/>
</dbReference>
<dbReference type="GO" id="GO:0090141">
    <property type="term" value="P:positive regulation of mitochondrial fission"/>
    <property type="evidence" value="ECO:0007669"/>
    <property type="project" value="TreeGrafter"/>
</dbReference>
<evidence type="ECO:0000313" key="6">
    <source>
        <dbReference type="EMBL" id="AIO02551.1"/>
    </source>
</evidence>
<evidence type="ECO:0000313" key="7">
    <source>
        <dbReference type="Proteomes" id="UP000063063"/>
    </source>
</evidence>
<dbReference type="Gene3D" id="3.40.50.1240">
    <property type="entry name" value="Phosphoglycerate mutase-like"/>
    <property type="match status" value="1"/>
</dbReference>
<dbReference type="SUPFAM" id="SSF53254">
    <property type="entry name" value="Phosphoglycerate mutase-like"/>
    <property type="match status" value="1"/>
</dbReference>
<dbReference type="Pfam" id="PF00300">
    <property type="entry name" value="His_Phos_1"/>
    <property type="match status" value="1"/>
</dbReference>
<dbReference type="KEGG" id="lpan:LPMP_354180"/>
<sequence length="347" mass="38564">MSFTFRRFFGSVVIGFGASPLLRGATAALCETVTPAGPPGMRSKAHISANGLVNHLFDDDPLPTEEELQYVKTWGVPWVEDWDRPGERGIRADRSASHQRQIIMIRHGQYGNESIHDDRIHRLTALGERQARATGVYLRKLFEEGEKRKKLNAIYRQAQRAFKKAKNDGASEEQLTQLEKKVSEARQALSGAGGILIDDIPTAVHVSDMTRAKQTADLILEAFPADVRRCQDVDPQLRERIPCAVQPARSFTASAEDMRTAEAVFERYFHRPSESGTTVEVIVGHGNMIRYLTMRALQLPPEAWLRTSLPHCSVTAITIRGTGHVSLVGMGSYGHLPPEMVTVSNVK</sequence>
<proteinExistence type="inferred from homology"/>
<dbReference type="InterPro" id="IPR013078">
    <property type="entry name" value="His_Pase_superF_clade-1"/>
</dbReference>
<gene>
    <name evidence="6" type="ORF">LPMP_354180</name>
</gene>
<keyword evidence="5" id="KW-0732">Signal</keyword>
<feature type="chain" id="PRO_5001839180" description="Serine/threonine-protein phosphatase PGAM5, mitochondrial" evidence="5">
    <location>
        <begin position="28"/>
        <end position="347"/>
    </location>
</feature>
<dbReference type="PANTHER" id="PTHR20935:SF0">
    <property type="entry name" value="SERINE_THREONINE-PROTEIN PHOSPHATASE PGAM5, MITOCHONDRIAL"/>
    <property type="match status" value="1"/>
</dbReference>
<dbReference type="AlphaFoldDB" id="A0A088S2W0"/>
<dbReference type="OrthoDB" id="2118094at2759"/>
<dbReference type="GO" id="GO:0005739">
    <property type="term" value="C:mitochondrion"/>
    <property type="evidence" value="ECO:0007669"/>
    <property type="project" value="TreeGrafter"/>
</dbReference>
<evidence type="ECO:0000256" key="5">
    <source>
        <dbReference type="SAM" id="SignalP"/>
    </source>
</evidence>
<keyword evidence="7" id="KW-1185">Reference proteome</keyword>
<keyword evidence="2" id="KW-0378">Hydrolase</keyword>
<protein>
    <recommendedName>
        <fullName evidence="3">Serine/threonine-protein phosphatase PGAM5, mitochondrial</fullName>
    </recommendedName>
    <alternativeName>
        <fullName evidence="4">Serine/threonine-protein phosphatase Pgam5, mitochondrial</fullName>
    </alternativeName>
</protein>
<dbReference type="InterPro" id="IPR029033">
    <property type="entry name" value="His_PPase_superfam"/>
</dbReference>
<name>A0A088S2W0_LEIPA</name>
<dbReference type="Proteomes" id="UP000063063">
    <property type="component" value="Chromosome 35"/>
</dbReference>
<dbReference type="VEuPathDB" id="TriTrypDB:LPMP_354180"/>
<evidence type="ECO:0000256" key="2">
    <source>
        <dbReference type="ARBA" id="ARBA00022801"/>
    </source>
</evidence>
<comment type="similarity">
    <text evidence="1">Belongs to the phosphoglycerate mutase family. BPG-dependent PGAM subfamily.</text>
</comment>
<organism evidence="6 7">
    <name type="scientific">Leishmania panamensis</name>
    <dbReference type="NCBI Taxonomy" id="5679"/>
    <lineage>
        <taxon>Eukaryota</taxon>
        <taxon>Discoba</taxon>
        <taxon>Euglenozoa</taxon>
        <taxon>Kinetoplastea</taxon>
        <taxon>Metakinetoplastina</taxon>
        <taxon>Trypanosomatida</taxon>
        <taxon>Trypanosomatidae</taxon>
        <taxon>Leishmaniinae</taxon>
        <taxon>Leishmania</taxon>
        <taxon>Leishmania guyanensis species complex</taxon>
    </lineage>
</organism>
<accession>A0A088S2W0</accession>
<evidence type="ECO:0000256" key="3">
    <source>
        <dbReference type="ARBA" id="ARBA00039765"/>
    </source>
</evidence>
<dbReference type="VEuPathDB" id="TriTrypDB:LPAL13_350049900"/>
<dbReference type="InterPro" id="IPR051021">
    <property type="entry name" value="Mito_Ser/Thr_phosphatase"/>
</dbReference>
<reference evidence="6 7" key="1">
    <citation type="journal article" date="2015" name="Sci. Rep.">
        <title>The genome of Leishmania panamensis: insights into genomics of the L. (Viannia) subgenus.</title>
        <authorList>
            <person name="Llanes A."/>
            <person name="Restrepo C.M."/>
            <person name="Vecchio G.D."/>
            <person name="Anguizola F.J."/>
            <person name="Lleonart R."/>
        </authorList>
    </citation>
    <scope>NUCLEOTIDE SEQUENCE [LARGE SCALE GENOMIC DNA]</scope>
    <source>
        <strain evidence="6 7">MHOM/PA/94/PSC-1</strain>
    </source>
</reference>
<dbReference type="SMART" id="SM00855">
    <property type="entry name" value="PGAM"/>
    <property type="match status" value="1"/>
</dbReference>
<evidence type="ECO:0000256" key="4">
    <source>
        <dbReference type="ARBA" id="ARBA00040722"/>
    </source>
</evidence>
<dbReference type="GO" id="GO:0004722">
    <property type="term" value="F:protein serine/threonine phosphatase activity"/>
    <property type="evidence" value="ECO:0007669"/>
    <property type="project" value="TreeGrafter"/>
</dbReference>
<dbReference type="CDD" id="cd07067">
    <property type="entry name" value="HP_PGM_like"/>
    <property type="match status" value="1"/>
</dbReference>
<dbReference type="GeneID" id="22579446"/>
<feature type="signal peptide" evidence="5">
    <location>
        <begin position="1"/>
        <end position="27"/>
    </location>
</feature>